<keyword evidence="4" id="KW-0788">Thiol protease</keyword>
<evidence type="ECO:0000313" key="8">
    <source>
        <dbReference type="EMBL" id="KAA8500933.1"/>
    </source>
</evidence>
<feature type="transmembrane region" description="Helical" evidence="6">
    <location>
        <begin position="227"/>
        <end position="245"/>
    </location>
</feature>
<dbReference type="PANTHER" id="PTHR47053:SF1">
    <property type="entry name" value="MUREIN DD-ENDOPEPTIDASE MEPH-RELATED"/>
    <property type="match status" value="1"/>
</dbReference>
<dbReference type="PANTHER" id="PTHR47053">
    <property type="entry name" value="MUREIN DD-ENDOPEPTIDASE MEPH-RELATED"/>
    <property type="match status" value="1"/>
</dbReference>
<protein>
    <submittedName>
        <fullName evidence="8">NlpC/P60 family protein</fullName>
    </submittedName>
</protein>
<dbReference type="GO" id="GO:0008234">
    <property type="term" value="F:cysteine-type peptidase activity"/>
    <property type="evidence" value="ECO:0007669"/>
    <property type="project" value="UniProtKB-KW"/>
</dbReference>
<feature type="region of interest" description="Disordered" evidence="5">
    <location>
        <begin position="189"/>
        <end position="208"/>
    </location>
</feature>
<accession>A0A5M9HWG4</accession>
<keyword evidence="3" id="KW-0378">Hydrolase</keyword>
<dbReference type="Gene3D" id="3.90.1720.10">
    <property type="entry name" value="endopeptidase domain like (from Nostoc punctiforme)"/>
    <property type="match status" value="1"/>
</dbReference>
<dbReference type="GO" id="GO:0006508">
    <property type="term" value="P:proteolysis"/>
    <property type="evidence" value="ECO:0007669"/>
    <property type="project" value="UniProtKB-KW"/>
</dbReference>
<dbReference type="InterPro" id="IPR038765">
    <property type="entry name" value="Papain-like_cys_pep_sf"/>
</dbReference>
<keyword evidence="2" id="KW-0645">Protease</keyword>
<evidence type="ECO:0000256" key="6">
    <source>
        <dbReference type="SAM" id="Phobius"/>
    </source>
</evidence>
<evidence type="ECO:0000313" key="9">
    <source>
        <dbReference type="Proteomes" id="UP000322025"/>
    </source>
</evidence>
<keyword evidence="9" id="KW-1185">Reference proteome</keyword>
<dbReference type="RefSeq" id="WP_150311155.1">
    <property type="nucleotide sequence ID" value="NZ_VMSO01000014.1"/>
</dbReference>
<evidence type="ECO:0000256" key="4">
    <source>
        <dbReference type="ARBA" id="ARBA00022807"/>
    </source>
</evidence>
<dbReference type="OrthoDB" id="9812962at2"/>
<feature type="domain" description="NlpC/P60" evidence="7">
    <location>
        <begin position="449"/>
        <end position="574"/>
    </location>
</feature>
<dbReference type="NCBIfam" id="NF045974">
    <property type="entry name" value="conju_CD1108"/>
    <property type="match status" value="1"/>
</dbReference>
<organism evidence="8 9">
    <name type="scientific">Mediterraneibacter catenae</name>
    <dbReference type="NCBI Taxonomy" id="2594882"/>
    <lineage>
        <taxon>Bacteria</taxon>
        <taxon>Bacillati</taxon>
        <taxon>Bacillota</taxon>
        <taxon>Clostridia</taxon>
        <taxon>Lachnospirales</taxon>
        <taxon>Lachnospiraceae</taxon>
        <taxon>Mediterraneibacter</taxon>
    </lineage>
</organism>
<evidence type="ECO:0000256" key="1">
    <source>
        <dbReference type="ARBA" id="ARBA00007074"/>
    </source>
</evidence>
<evidence type="ECO:0000256" key="3">
    <source>
        <dbReference type="ARBA" id="ARBA00022801"/>
    </source>
</evidence>
<keyword evidence="6" id="KW-0812">Transmembrane</keyword>
<feature type="compositionally biased region" description="Basic and acidic residues" evidence="5">
    <location>
        <begin position="20"/>
        <end position="41"/>
    </location>
</feature>
<dbReference type="EMBL" id="VMSO01000014">
    <property type="protein sequence ID" value="KAA8500933.1"/>
    <property type="molecule type" value="Genomic_DNA"/>
</dbReference>
<dbReference type="PROSITE" id="PS51935">
    <property type="entry name" value="NLPC_P60"/>
    <property type="match status" value="1"/>
</dbReference>
<dbReference type="AlphaFoldDB" id="A0A5M9HWG4"/>
<gene>
    <name evidence="8" type="ORF">FNY66_10815</name>
</gene>
<comment type="similarity">
    <text evidence="1">Belongs to the peptidase C40 family.</text>
</comment>
<evidence type="ECO:0000259" key="7">
    <source>
        <dbReference type="PROSITE" id="PS51935"/>
    </source>
</evidence>
<proteinExistence type="inferred from homology"/>
<evidence type="ECO:0000256" key="2">
    <source>
        <dbReference type="ARBA" id="ARBA00022670"/>
    </source>
</evidence>
<evidence type="ECO:0000256" key="5">
    <source>
        <dbReference type="SAM" id="MobiDB-lite"/>
    </source>
</evidence>
<feature type="region of interest" description="Disordered" evidence="5">
    <location>
        <begin position="20"/>
        <end position="76"/>
    </location>
</feature>
<dbReference type="Pfam" id="PF00877">
    <property type="entry name" value="NLPC_P60"/>
    <property type="match status" value="1"/>
</dbReference>
<sequence length="574" mass="63697">MAKKATRLHFTEDDLKDSKVRRAAKKAEKAADKADRAIEKLPKKRKLRAESQGAVSRKKKFRGEKTENGKPSRAKRIVTHAPMTAASGKIHHEVSKHEDENVGVEAAHKGEEAVETGARTASYVKYSGKMRAYKKADKLEKKSDKANIDALWQKQKAEYPQTSTNPLSRWRQKQEIKKQYAAAKAGKAGTGSAAAGSKGAQGAGKTAKKSGNIVEKTMDFVKSHPKGIIFILIFAVLIMIVAGGLSSCSALFQGGGGAVIGSSFTAEDEDIIGANDDYKALETALRNRINGIEEEYPGYDEYRYHVDEINHNPYELTAYLTVLFEDYTREEVQSTLSSLFDRQYELSTREEVEIRTREVEVTVTDPETGEETTEMQTEEYEYYILHVTLTNKGMGSAILSSGLTDDQKERYQLLLETKGNRPYLFEDDIYANSGGEYTDYDIPGEALSNERFANMIREAEKYLGYPYVWGGSNPSTSFDCSGFVCWVINNCGNGWSVGRTTADGLMAYCDIIPAEEAQPGDLIFFQGTYATAGASHVGIYVGSGMMIHCGNPISYASVETSYWQSHFYCYGRIR</sequence>
<dbReference type="SUPFAM" id="SSF54001">
    <property type="entry name" value="Cysteine proteinases"/>
    <property type="match status" value="1"/>
</dbReference>
<dbReference type="InterPro" id="IPR000064">
    <property type="entry name" value="NLP_P60_dom"/>
</dbReference>
<keyword evidence="6" id="KW-1133">Transmembrane helix</keyword>
<reference evidence="8" key="1">
    <citation type="submission" date="2019-07" db="EMBL/GenBank/DDBJ databases">
        <authorList>
            <person name="Wongkuna S."/>
            <person name="Scaria J."/>
        </authorList>
    </citation>
    <scope>NUCLEOTIDE SEQUENCE [LARGE SCALE GENOMIC DNA]</scope>
    <source>
        <strain evidence="8">SW178</strain>
    </source>
</reference>
<name>A0A5M9HWG4_9FIRM</name>
<dbReference type="Proteomes" id="UP000322025">
    <property type="component" value="Unassembled WGS sequence"/>
</dbReference>
<keyword evidence="6" id="KW-0472">Membrane</keyword>
<dbReference type="InterPro" id="IPR051202">
    <property type="entry name" value="Peptidase_C40"/>
</dbReference>
<comment type="caution">
    <text evidence="8">The sequence shown here is derived from an EMBL/GenBank/DDBJ whole genome shotgun (WGS) entry which is preliminary data.</text>
</comment>